<evidence type="ECO:0000259" key="6">
    <source>
        <dbReference type="Pfam" id="PF05175"/>
    </source>
</evidence>
<evidence type="ECO:0000313" key="9">
    <source>
        <dbReference type="Proteomes" id="UP001198901"/>
    </source>
</evidence>
<dbReference type="NCBIfam" id="TIGR00536">
    <property type="entry name" value="hemK_fam"/>
    <property type="match status" value="1"/>
</dbReference>
<keyword evidence="9" id="KW-1185">Reference proteome</keyword>
<dbReference type="GO" id="GO:0032259">
    <property type="term" value="P:methylation"/>
    <property type="evidence" value="ECO:0007669"/>
    <property type="project" value="UniProtKB-KW"/>
</dbReference>
<organism evidence="8 9">
    <name type="scientific">Winogradskyella alexanderae</name>
    <dbReference type="NCBI Taxonomy" id="2877123"/>
    <lineage>
        <taxon>Bacteria</taxon>
        <taxon>Pseudomonadati</taxon>
        <taxon>Bacteroidota</taxon>
        <taxon>Flavobacteriia</taxon>
        <taxon>Flavobacteriales</taxon>
        <taxon>Flavobacteriaceae</taxon>
        <taxon>Winogradskyella</taxon>
    </lineage>
</organism>
<evidence type="ECO:0000313" key="8">
    <source>
        <dbReference type="EMBL" id="MCA0133065.1"/>
    </source>
</evidence>
<sequence>MKAVDIKAIFHKELDAIYGANEVTSFFYLCLTHYLNIQRFQLAIQPELTLSKQETDFFLKALEALKLQEPIQYILGETEFYGLTFKVNKNVLIPRQETEELVDLIIKSSEIKRKQALRVLDIGTGSGCIAISLAKHIPSATVFALDISKQALDVAKENAKINEVEIQFVCADILDENNRYSRFEGLEFDIIVSNPPYVRLSEKSEIMPNVLEHEPHLALFVRDKDPLIFYRAITDFAKKKLKPKGQLYFEINQYLGKETKQLLIDADFTAIELFEDLNSNQRMLKGTKK</sequence>
<comment type="catalytic activity">
    <reaction evidence="4 5">
        <text>L-glutaminyl-[peptide chain release factor] + S-adenosyl-L-methionine = N(5)-methyl-L-glutaminyl-[peptide chain release factor] + S-adenosyl-L-homocysteine + H(+)</text>
        <dbReference type="Rhea" id="RHEA:42896"/>
        <dbReference type="Rhea" id="RHEA-COMP:10271"/>
        <dbReference type="Rhea" id="RHEA-COMP:10272"/>
        <dbReference type="ChEBI" id="CHEBI:15378"/>
        <dbReference type="ChEBI" id="CHEBI:30011"/>
        <dbReference type="ChEBI" id="CHEBI:57856"/>
        <dbReference type="ChEBI" id="CHEBI:59789"/>
        <dbReference type="ChEBI" id="CHEBI:61891"/>
        <dbReference type="EC" id="2.1.1.297"/>
    </reaction>
</comment>
<dbReference type="PANTHER" id="PTHR18895">
    <property type="entry name" value="HEMK METHYLTRANSFERASE"/>
    <property type="match status" value="1"/>
</dbReference>
<dbReference type="Proteomes" id="UP001198901">
    <property type="component" value="Unassembled WGS sequence"/>
</dbReference>
<gene>
    <name evidence="5 8" type="primary">prmC</name>
    <name evidence="8" type="ORF">LBU54_10765</name>
</gene>
<accession>A0ABS7XTE9</accession>
<feature type="domain" description="Methyltransferase small" evidence="6">
    <location>
        <begin position="111"/>
        <end position="205"/>
    </location>
</feature>
<dbReference type="Pfam" id="PF17827">
    <property type="entry name" value="PrmC_N"/>
    <property type="match status" value="1"/>
</dbReference>
<dbReference type="PANTHER" id="PTHR18895:SF74">
    <property type="entry name" value="MTRF1L RELEASE FACTOR GLUTAMINE METHYLTRANSFERASE"/>
    <property type="match status" value="1"/>
</dbReference>
<keyword evidence="1 5" id="KW-0489">Methyltransferase</keyword>
<feature type="binding site" evidence="5">
    <location>
        <begin position="194"/>
        <end position="197"/>
    </location>
    <ligand>
        <name>substrate</name>
    </ligand>
</feature>
<dbReference type="Gene3D" id="3.40.50.150">
    <property type="entry name" value="Vaccinia Virus protein VP39"/>
    <property type="match status" value="1"/>
</dbReference>
<dbReference type="HAMAP" id="MF_02126">
    <property type="entry name" value="RF_methyltr_PrmC"/>
    <property type="match status" value="1"/>
</dbReference>
<proteinExistence type="inferred from homology"/>
<evidence type="ECO:0000256" key="4">
    <source>
        <dbReference type="ARBA" id="ARBA00048391"/>
    </source>
</evidence>
<dbReference type="InterPro" id="IPR029063">
    <property type="entry name" value="SAM-dependent_MTases_sf"/>
</dbReference>
<dbReference type="Pfam" id="PF05175">
    <property type="entry name" value="MTS"/>
    <property type="match status" value="1"/>
</dbReference>
<feature type="binding site" evidence="5">
    <location>
        <position position="194"/>
    </location>
    <ligand>
        <name>S-adenosyl-L-methionine</name>
        <dbReference type="ChEBI" id="CHEBI:59789"/>
    </ligand>
</feature>
<dbReference type="PROSITE" id="PS00092">
    <property type="entry name" value="N6_MTASE"/>
    <property type="match status" value="1"/>
</dbReference>
<evidence type="ECO:0000256" key="3">
    <source>
        <dbReference type="ARBA" id="ARBA00022691"/>
    </source>
</evidence>
<comment type="caution">
    <text evidence="8">The sequence shown here is derived from an EMBL/GenBank/DDBJ whole genome shotgun (WGS) entry which is preliminary data.</text>
</comment>
<dbReference type="InterPro" id="IPR040758">
    <property type="entry name" value="PrmC_N"/>
</dbReference>
<dbReference type="GO" id="GO:0102559">
    <property type="term" value="F:peptide chain release factor N(5)-glutamine methyltransferase activity"/>
    <property type="evidence" value="ECO:0007669"/>
    <property type="project" value="UniProtKB-EC"/>
</dbReference>
<dbReference type="EMBL" id="JAIUJR010000007">
    <property type="protein sequence ID" value="MCA0133065.1"/>
    <property type="molecule type" value="Genomic_DNA"/>
</dbReference>
<dbReference type="InterPro" id="IPR019874">
    <property type="entry name" value="RF_methyltr_PrmC"/>
</dbReference>
<comment type="similarity">
    <text evidence="5">Belongs to the protein N5-glutamine methyltransferase family. PrmC subfamily.</text>
</comment>
<dbReference type="RefSeq" id="WP_224529275.1">
    <property type="nucleotide sequence ID" value="NZ_JAIUJR010000007.1"/>
</dbReference>
<dbReference type="EC" id="2.1.1.297" evidence="5"/>
<dbReference type="NCBIfam" id="TIGR03534">
    <property type="entry name" value="RF_mod_PrmC"/>
    <property type="match status" value="1"/>
</dbReference>
<dbReference type="InterPro" id="IPR004556">
    <property type="entry name" value="HemK-like"/>
</dbReference>
<dbReference type="CDD" id="cd02440">
    <property type="entry name" value="AdoMet_MTases"/>
    <property type="match status" value="1"/>
</dbReference>
<dbReference type="InterPro" id="IPR002052">
    <property type="entry name" value="DNA_methylase_N6_adenine_CS"/>
</dbReference>
<evidence type="ECO:0000256" key="1">
    <source>
        <dbReference type="ARBA" id="ARBA00022603"/>
    </source>
</evidence>
<feature type="binding site" evidence="5">
    <location>
        <position position="146"/>
    </location>
    <ligand>
        <name>S-adenosyl-L-methionine</name>
        <dbReference type="ChEBI" id="CHEBI:59789"/>
    </ligand>
</feature>
<reference evidence="9" key="1">
    <citation type="submission" date="2023-07" db="EMBL/GenBank/DDBJ databases">
        <authorList>
            <person name="Yue Y."/>
        </authorList>
    </citation>
    <scope>NUCLEOTIDE SEQUENCE [LARGE SCALE GENOMIC DNA]</scope>
    <source>
        <strain evidence="9">D23</strain>
    </source>
</reference>
<comment type="caution">
    <text evidence="5">Lacks conserved residue(s) required for the propagation of feature annotation.</text>
</comment>
<dbReference type="InterPro" id="IPR007848">
    <property type="entry name" value="Small_mtfrase_dom"/>
</dbReference>
<dbReference type="SUPFAM" id="SSF53335">
    <property type="entry name" value="S-adenosyl-L-methionine-dependent methyltransferases"/>
    <property type="match status" value="1"/>
</dbReference>
<dbReference type="Gene3D" id="1.10.8.10">
    <property type="entry name" value="DNA helicase RuvA subunit, C-terminal domain"/>
    <property type="match status" value="1"/>
</dbReference>
<feature type="domain" description="Release factor glutamine methyltransferase N-terminal" evidence="7">
    <location>
        <begin position="28"/>
        <end position="76"/>
    </location>
</feature>
<feature type="binding site" evidence="5">
    <location>
        <begin position="123"/>
        <end position="127"/>
    </location>
    <ligand>
        <name>S-adenosyl-L-methionine</name>
        <dbReference type="ChEBI" id="CHEBI:59789"/>
    </ligand>
</feature>
<keyword evidence="3 5" id="KW-0949">S-adenosyl-L-methionine</keyword>
<evidence type="ECO:0000259" key="7">
    <source>
        <dbReference type="Pfam" id="PF17827"/>
    </source>
</evidence>
<comment type="function">
    <text evidence="5">Methylates the class 1 translation termination release factors RF1/PrfA and RF2/PrfB on the glutamine residue of the universally conserved GGQ motif.</text>
</comment>
<name>A0ABS7XTE9_9FLAO</name>
<dbReference type="InterPro" id="IPR050320">
    <property type="entry name" value="N5-glutamine_MTase"/>
</dbReference>
<protein>
    <recommendedName>
        <fullName evidence="5">Release factor glutamine methyltransferase</fullName>
        <shortName evidence="5">RF MTase</shortName>
        <ecNumber evidence="5">2.1.1.297</ecNumber>
    </recommendedName>
    <alternativeName>
        <fullName evidence="5">N5-glutamine methyltransferase PrmC</fullName>
    </alternativeName>
    <alternativeName>
        <fullName evidence="5">Protein-(glutamine-N5) MTase PrmC</fullName>
    </alternativeName>
    <alternativeName>
        <fullName evidence="5">Protein-glutamine N-methyltransferase PrmC</fullName>
    </alternativeName>
</protein>
<evidence type="ECO:0000256" key="2">
    <source>
        <dbReference type="ARBA" id="ARBA00022679"/>
    </source>
</evidence>
<evidence type="ECO:0000256" key="5">
    <source>
        <dbReference type="HAMAP-Rule" id="MF_02126"/>
    </source>
</evidence>
<keyword evidence="2 5" id="KW-0808">Transferase</keyword>